<feature type="coiled-coil region" evidence="1">
    <location>
        <begin position="66"/>
        <end position="104"/>
    </location>
</feature>
<dbReference type="OrthoDB" id="3224137at2"/>
<evidence type="ECO:0000313" key="3">
    <source>
        <dbReference type="Proteomes" id="UP000016638"/>
    </source>
</evidence>
<keyword evidence="1" id="KW-0175">Coiled coil</keyword>
<name>U2T555_9ACTN</name>
<keyword evidence="3" id="KW-1185">Reference proteome</keyword>
<dbReference type="InterPro" id="IPR019219">
    <property type="entry name" value="DUF2130"/>
</dbReference>
<dbReference type="Pfam" id="PF09903">
    <property type="entry name" value="DUF2130"/>
    <property type="match status" value="1"/>
</dbReference>
<dbReference type="STRING" id="1125712.HMPREF1316_0108"/>
<gene>
    <name evidence="2" type="ORF">HMPREF1316_0108</name>
</gene>
<protein>
    <submittedName>
        <fullName evidence="2">PF09903 family protein</fullName>
    </submittedName>
</protein>
<dbReference type="Proteomes" id="UP000016638">
    <property type="component" value="Unassembled WGS sequence"/>
</dbReference>
<evidence type="ECO:0000313" key="2">
    <source>
        <dbReference type="EMBL" id="ERL08179.1"/>
    </source>
</evidence>
<sequence>MPTIECPHCHKTFELESSDYQDILAQVRTSEFEREIHERGRLMEQEKRSALAEAQATAEARLSQALSERDLELERLKAEIERQRQQLESEHAQAQSRQDAAVAQARGELGERIAQLAGAVEAGKSERELAVAQATDELKERIAQLTSQVDRERSERKALEAQWSERLADARHASEELVRHKDEEIESLKDYRIRLTTKMTGESLEQHCAQEFDRWRSLNPQELRNVSFEKDNEAVGGTKGDFIYRETADDGTELVSIMFEMKNEELSSTNRRTNESHLAKLDQDRTKKRCEYAVLVSMLELDSETYNQGIVDVSWRYPKMYVIRPQFFLVIITLLRNAAYKSLGYRRQIEEMRQEQIDITNFEEALGDFKGKFGRNVELANRRFVTAIDEIDKAISHLQKVKENLLSSQNNLRLADDKAQKLSIRRLTRKSPLLAERFKELGDTSDT</sequence>
<dbReference type="AlphaFoldDB" id="U2T555"/>
<dbReference type="PATRIC" id="fig|1125712.3.peg.1238"/>
<accession>U2T555</accession>
<dbReference type="EMBL" id="AWEZ01000045">
    <property type="protein sequence ID" value="ERL08179.1"/>
    <property type="molecule type" value="Genomic_DNA"/>
</dbReference>
<dbReference type="RefSeq" id="WP_021726048.1">
    <property type="nucleotide sequence ID" value="NZ_AWEZ01000045.1"/>
</dbReference>
<evidence type="ECO:0000256" key="1">
    <source>
        <dbReference type="SAM" id="Coils"/>
    </source>
</evidence>
<reference evidence="2 3" key="1">
    <citation type="submission" date="2013-08" db="EMBL/GenBank/DDBJ databases">
        <authorList>
            <person name="Durkin A.S."/>
            <person name="Haft D.R."/>
            <person name="McCorrison J."/>
            <person name="Torralba M."/>
            <person name="Gillis M."/>
            <person name="Haft D.H."/>
            <person name="Methe B."/>
            <person name="Sutton G."/>
            <person name="Nelson K.E."/>
        </authorList>
    </citation>
    <scope>NUCLEOTIDE SEQUENCE [LARGE SCALE GENOMIC DNA]</scope>
    <source>
        <strain evidence="2 3">F0195</strain>
    </source>
</reference>
<dbReference type="eggNOG" id="COG4487">
    <property type="taxonomic scope" value="Bacteria"/>
</dbReference>
<comment type="caution">
    <text evidence="2">The sequence shown here is derived from an EMBL/GenBank/DDBJ whole genome shotgun (WGS) entry which is preliminary data.</text>
</comment>
<feature type="coiled-coil region" evidence="1">
    <location>
        <begin position="135"/>
        <end position="162"/>
    </location>
</feature>
<proteinExistence type="predicted"/>
<dbReference type="PIRSF" id="PIRSF005850">
    <property type="entry name" value="UCP005850"/>
    <property type="match status" value="1"/>
</dbReference>
<organism evidence="2 3">
    <name type="scientific">Olsenella profusa F0195</name>
    <dbReference type="NCBI Taxonomy" id="1125712"/>
    <lineage>
        <taxon>Bacteria</taxon>
        <taxon>Bacillati</taxon>
        <taxon>Actinomycetota</taxon>
        <taxon>Coriobacteriia</taxon>
        <taxon>Coriobacteriales</taxon>
        <taxon>Atopobiaceae</taxon>
        <taxon>Olsenella</taxon>
    </lineage>
</organism>